<dbReference type="Pfam" id="PF19657">
    <property type="entry name" value="DUF6160"/>
    <property type="match status" value="1"/>
</dbReference>
<dbReference type="OrthoDB" id="6180023at2"/>
<reference evidence="3 4" key="1">
    <citation type="submission" date="2018-08" db="EMBL/GenBank/DDBJ databases">
        <title>Whole Genome Sequence of the Moderate Halophilic Marine Bacterium Marinobacter litoralis Sw-45.</title>
        <authorList>
            <person name="Musa H."/>
        </authorList>
    </citation>
    <scope>NUCLEOTIDE SEQUENCE [LARGE SCALE GENOMIC DNA]</scope>
    <source>
        <strain evidence="3 4">Sw-45</strain>
    </source>
</reference>
<organism evidence="3 4">
    <name type="scientific">Marinobacter litoralis</name>
    <dbReference type="NCBI Taxonomy" id="187981"/>
    <lineage>
        <taxon>Bacteria</taxon>
        <taxon>Pseudomonadati</taxon>
        <taxon>Pseudomonadota</taxon>
        <taxon>Gammaproteobacteria</taxon>
        <taxon>Pseudomonadales</taxon>
        <taxon>Marinobacteraceae</taxon>
        <taxon>Marinobacter</taxon>
    </lineage>
</organism>
<name>A0A3M2RKB5_9GAMM</name>
<dbReference type="RefSeq" id="WP_114333102.1">
    <property type="nucleotide sequence ID" value="NZ_QMDL01000001.1"/>
</dbReference>
<sequence length="281" mass="29769">MKSLKKTALVLAVAGLPLAAQADLKPLEDVHMSNVTGQAGVTIELETKLSIDEFIYTDEGSFSIKDIKIGGANRTDLFEEITDFRDVLFGGANDLIDNIKIDIDIAADGDAIINIWPITAAPIDFGVSTGNWSLQGATDSTLLASNFSMVGAFTKVGIRIDTATDKLNLQTQVGISDLDVDVDFLALGIRDLKMTGADYMGTKLDGSAANPSVLTLGANIDMDVYKSTRLADPSQDALAIDLNTFAADMSIGDVLVGGTSIGSVMLDNLVVENTTMRIYGH</sequence>
<evidence type="ECO:0000259" key="2">
    <source>
        <dbReference type="Pfam" id="PF19657"/>
    </source>
</evidence>
<keyword evidence="4" id="KW-1185">Reference proteome</keyword>
<evidence type="ECO:0000256" key="1">
    <source>
        <dbReference type="SAM" id="SignalP"/>
    </source>
</evidence>
<keyword evidence="1" id="KW-0732">Signal</keyword>
<feature type="chain" id="PRO_5018228692" description="DUF6160 domain-containing protein" evidence="1">
    <location>
        <begin position="23"/>
        <end position="281"/>
    </location>
</feature>
<gene>
    <name evidence="3" type="ORF">DOQ08_00259</name>
</gene>
<protein>
    <recommendedName>
        <fullName evidence="2">DUF6160 domain-containing protein</fullName>
    </recommendedName>
</protein>
<dbReference type="InterPro" id="IPR046158">
    <property type="entry name" value="DUF6160"/>
</dbReference>
<dbReference type="EMBL" id="QMDL01000001">
    <property type="protein sequence ID" value="RMJ05589.1"/>
    <property type="molecule type" value="Genomic_DNA"/>
</dbReference>
<feature type="signal peptide" evidence="1">
    <location>
        <begin position="1"/>
        <end position="22"/>
    </location>
</feature>
<evidence type="ECO:0000313" key="4">
    <source>
        <dbReference type="Proteomes" id="UP000265903"/>
    </source>
</evidence>
<evidence type="ECO:0000313" key="3">
    <source>
        <dbReference type="EMBL" id="RMJ05589.1"/>
    </source>
</evidence>
<feature type="domain" description="DUF6160" evidence="2">
    <location>
        <begin position="1"/>
        <end position="106"/>
    </location>
</feature>
<comment type="caution">
    <text evidence="3">The sequence shown here is derived from an EMBL/GenBank/DDBJ whole genome shotgun (WGS) entry which is preliminary data.</text>
</comment>
<accession>A0A3M2RKB5</accession>
<dbReference type="Proteomes" id="UP000265903">
    <property type="component" value="Unassembled WGS sequence"/>
</dbReference>
<dbReference type="AlphaFoldDB" id="A0A3M2RKB5"/>
<proteinExistence type="predicted"/>